<dbReference type="GO" id="GO:0034472">
    <property type="term" value="P:snRNA 3'-end processing"/>
    <property type="evidence" value="ECO:0007669"/>
    <property type="project" value="TreeGrafter"/>
</dbReference>
<dbReference type="InterPro" id="IPR029321">
    <property type="entry name" value="INTS2"/>
</dbReference>
<dbReference type="InParanoid" id="G0NEZ8"/>
<proteinExistence type="predicted"/>
<dbReference type="OMA" id="IISNYPH"/>
<dbReference type="PANTHER" id="PTHR28608">
    <property type="entry name" value="INTEGRATOR COMPLEX SUBUNIT 2"/>
    <property type="match status" value="1"/>
</dbReference>
<keyword evidence="3" id="KW-1185">Reference proteome</keyword>
<gene>
    <name evidence="2" type="ORF">CAEBREN_18204</name>
</gene>
<dbReference type="eggNOG" id="ENOG502QSP2">
    <property type="taxonomic scope" value="Eukaryota"/>
</dbReference>
<dbReference type="AlphaFoldDB" id="G0NEZ8"/>
<evidence type="ECO:0000256" key="1">
    <source>
        <dbReference type="SAM" id="MobiDB-lite"/>
    </source>
</evidence>
<evidence type="ECO:0000313" key="2">
    <source>
        <dbReference type="EMBL" id="EGT59120.1"/>
    </source>
</evidence>
<dbReference type="HOGENOM" id="CLU_275858_0_0_1"/>
<dbReference type="FunCoup" id="G0NEZ8">
    <property type="interactions" value="3800"/>
</dbReference>
<feature type="region of interest" description="Disordered" evidence="1">
    <location>
        <begin position="55"/>
        <end position="102"/>
    </location>
</feature>
<protein>
    <submittedName>
        <fullName evidence="2">Uncharacterized protein</fullName>
    </submittedName>
</protein>
<organism evidence="3">
    <name type="scientific">Caenorhabditis brenneri</name>
    <name type="common">Nematode worm</name>
    <dbReference type="NCBI Taxonomy" id="135651"/>
    <lineage>
        <taxon>Eukaryota</taxon>
        <taxon>Metazoa</taxon>
        <taxon>Ecdysozoa</taxon>
        <taxon>Nematoda</taxon>
        <taxon>Chromadorea</taxon>
        <taxon>Rhabditida</taxon>
        <taxon>Rhabditina</taxon>
        <taxon>Rhabditomorpha</taxon>
        <taxon>Rhabditoidea</taxon>
        <taxon>Rhabditidae</taxon>
        <taxon>Peloderinae</taxon>
        <taxon>Caenorhabditis</taxon>
    </lineage>
</organism>
<reference evidence="3" key="1">
    <citation type="submission" date="2011-07" db="EMBL/GenBank/DDBJ databases">
        <authorList>
            <consortium name="Caenorhabditis brenneri Sequencing and Analysis Consortium"/>
            <person name="Wilson R.K."/>
        </authorList>
    </citation>
    <scope>NUCLEOTIDE SEQUENCE [LARGE SCALE GENOMIC DNA]</scope>
    <source>
        <strain evidence="3">PB2801</strain>
    </source>
</reference>
<dbReference type="GO" id="GO:0032039">
    <property type="term" value="C:integrator complex"/>
    <property type="evidence" value="ECO:0007669"/>
    <property type="project" value="InterPro"/>
</dbReference>
<accession>G0NEZ8</accession>
<evidence type="ECO:0000313" key="3">
    <source>
        <dbReference type="Proteomes" id="UP000008068"/>
    </source>
</evidence>
<dbReference type="Proteomes" id="UP000008068">
    <property type="component" value="Unassembled WGS sequence"/>
</dbReference>
<dbReference type="OrthoDB" id="70899at2759"/>
<name>G0NEZ8_CAEBE</name>
<dbReference type="PANTHER" id="PTHR28608:SF1">
    <property type="entry name" value="INTEGRATOR COMPLEX SUBUNIT 2"/>
    <property type="match status" value="1"/>
</dbReference>
<feature type="region of interest" description="Disordered" evidence="1">
    <location>
        <begin position="381"/>
        <end position="410"/>
    </location>
</feature>
<dbReference type="EMBL" id="GL379874">
    <property type="protein sequence ID" value="EGT59120.1"/>
    <property type="molecule type" value="Genomic_DNA"/>
</dbReference>
<dbReference type="Pfam" id="PF14750">
    <property type="entry name" value="INTS2"/>
    <property type="match status" value="2"/>
</dbReference>
<feature type="compositionally biased region" description="Polar residues" evidence="1">
    <location>
        <begin position="80"/>
        <end position="92"/>
    </location>
</feature>
<dbReference type="STRING" id="135651.G0NEZ8"/>
<sequence>MNAEKPEKCLDPKVKDSLLSPLISVLDPSTIHSAIHARVDWSIVEARLKRSTLFGQQSRSAPRRNRLDVPAADVEGSSDGGASNCSSPSYSGGRTGGGEPMDITIEASEENAQRKEKDAFMDEIVDLVRNIKKHNDASLSSSPTWIDKLLVDKISKQLIMVQNYLPELLKIEEIVNALLFENGPVVMENLLIEMPENLVTIVNILINNPTPGNRTRYRNVIIGKIINLYPYFAQRIISKFSDRRSDCVFACRLAVDHLNDKQFLQFMEPMLTEKETIIYKIVVRAANRQILPLIVGRLLSMADAVVSPNRLTSSSTPSEMGVSPWCTSLAYCLVELLISSMEPWQESEIKSVTKFVFRTTVDAQSPLSRLDSEPDAMEISFGEDLPSSQDSIVPDSEPEISLPKRPPPIRPGTTVEPSPFGEAHECFVLAALVAVPYFTQYPSNQTAAVSPPDRAVDDWLELSRRRVLIGEKVTTTFGSQFIYVHACIFSSRTDYLTDFASAGVKQQIDFAQKQNHAAVLKAAFNTRSLSICQKVAHCSANGNALPLRSVHILQEGNAYSAFQINIEPWLEEQLEYVTLPVSKDLESIVDAFAQFAGVALDRRGISEAFIRKTFSGDMFDSKTLPKRLLVFLYLCSYRESAHRLDASLRHVPYNLSIFRQIPVRLLLSIMDHRYNDFVDIRYKIMTRITMIYPYCLTTPGSMRIVSEIGKSSMTEYEKFENSKDHFLWHLRGLGNVQKVLETISRSDARSQLAALPVFIEVFMDTLNPSTHPGFELSLMSLFDRYEQLDPFPLFYQSTSKWIQNDPNIDIDDVGKIPSLLFRCDSRILSSPPHFHCFVRVLNFFSKKCRTSNRLKILECQAKAELIREEQRRNPLDYDGDKKEKELLTASFLDSHYVGLIHALIEVCDSKRMKDDPSDFVLREKRQQIQKIAFKYIHRTFLDHEGLIRVVLFSKLPLRQVRDLVEGIPSLYNGVYQINELLGMADQQRRFFAIVLAAEICRKYRVHETLTATRSVLDFVHTLHKYGELPSSFKIWKHLAPALMLLATEFPSLADSINRLLMRVMTTAKNRLAVKCGMFTADPRHEEYKLIARISSFLDRNSTRL</sequence>